<gene>
    <name evidence="1" type="ORF">UV00_C0028G0004</name>
</gene>
<reference evidence="1 2" key="1">
    <citation type="journal article" date="2015" name="Nature">
        <title>rRNA introns, odd ribosomes, and small enigmatic genomes across a large radiation of phyla.</title>
        <authorList>
            <person name="Brown C.T."/>
            <person name="Hug L.A."/>
            <person name="Thomas B.C."/>
            <person name="Sharon I."/>
            <person name="Castelle C.J."/>
            <person name="Singh A."/>
            <person name="Wilkins M.J."/>
            <person name="Williams K.H."/>
            <person name="Banfield J.F."/>
        </authorList>
    </citation>
    <scope>NUCLEOTIDE SEQUENCE [LARGE SCALE GENOMIC DNA]</scope>
</reference>
<sequence length="74" mass="8515">MDHFDNASGPEQRYRNDLFNELRTQSSLLTELKEQNSLLKDIIKLLSTPKPDQPKVVKRVPAKKKVDAIIKRGI</sequence>
<comment type="caution">
    <text evidence="1">The sequence shown here is derived from an EMBL/GenBank/DDBJ whole genome shotgun (WGS) entry which is preliminary data.</text>
</comment>
<dbReference type="AlphaFoldDB" id="A0A0G0YHS2"/>
<dbReference type="EMBL" id="LCCU01000028">
    <property type="protein sequence ID" value="KKS36285.1"/>
    <property type="molecule type" value="Genomic_DNA"/>
</dbReference>
<accession>A0A0G0YHS2</accession>
<evidence type="ECO:0000313" key="2">
    <source>
        <dbReference type="Proteomes" id="UP000033847"/>
    </source>
</evidence>
<protein>
    <submittedName>
        <fullName evidence="1">Uncharacterized protein</fullName>
    </submittedName>
</protein>
<evidence type="ECO:0000313" key="1">
    <source>
        <dbReference type="EMBL" id="KKS36285.1"/>
    </source>
</evidence>
<dbReference type="Proteomes" id="UP000033847">
    <property type="component" value="Unassembled WGS sequence"/>
</dbReference>
<proteinExistence type="predicted"/>
<organism evidence="1 2">
    <name type="scientific">candidate division WWE3 bacterium GW2011_GWF1_42_14</name>
    <dbReference type="NCBI Taxonomy" id="1619138"/>
    <lineage>
        <taxon>Bacteria</taxon>
        <taxon>Katanobacteria</taxon>
    </lineage>
</organism>
<name>A0A0G0YHS2_UNCKA</name>